<feature type="compositionally biased region" description="Pro residues" evidence="5">
    <location>
        <begin position="404"/>
        <end position="415"/>
    </location>
</feature>
<gene>
    <name evidence="7" type="primary">LOC110799403</name>
</gene>
<keyword evidence="4" id="KW-0539">Nucleus</keyword>
<dbReference type="PANTHER" id="PTHR31250:SF38">
    <property type="entry name" value="IQ DOMAIN-CONTAINING PROTEIN IQM6"/>
    <property type="match status" value="1"/>
</dbReference>
<accession>A0ABM3RKA3</accession>
<name>A0ABM3RKA3_SPIOL</name>
<keyword evidence="3" id="KW-0963">Cytoplasm</keyword>
<reference evidence="6" key="1">
    <citation type="journal article" date="2021" name="Nat. Commun.">
        <title>Genomic analyses provide insights into spinach domestication and the genetic basis of agronomic traits.</title>
        <authorList>
            <person name="Cai X."/>
            <person name="Sun X."/>
            <person name="Xu C."/>
            <person name="Sun H."/>
            <person name="Wang X."/>
            <person name="Ge C."/>
            <person name="Zhang Z."/>
            <person name="Wang Q."/>
            <person name="Fei Z."/>
            <person name="Jiao C."/>
            <person name="Wang Q."/>
        </authorList>
    </citation>
    <scope>NUCLEOTIDE SEQUENCE [LARGE SCALE GENOMIC DNA]</scope>
    <source>
        <strain evidence="6">cv. Varoflay</strain>
    </source>
</reference>
<dbReference type="InterPro" id="IPR044159">
    <property type="entry name" value="IQM"/>
</dbReference>
<evidence type="ECO:0000256" key="3">
    <source>
        <dbReference type="ARBA" id="ARBA00022490"/>
    </source>
</evidence>
<evidence type="ECO:0000256" key="2">
    <source>
        <dbReference type="ARBA" id="ARBA00004496"/>
    </source>
</evidence>
<evidence type="ECO:0000313" key="6">
    <source>
        <dbReference type="Proteomes" id="UP000813463"/>
    </source>
</evidence>
<sequence length="547" mass="62884">MELIEEVTLQTPHCCNIENVDEAEQVDYSKESSYSRILHHTNPKTPSSSSLTPKMRENRGLAAVKLQKVYKSFRIRRQLADCAVLAEQKWWQVLDFAELKHSSISFFDIEKPESAVSRWSRARTRAAKVGKGSSKDSKSRKLALQHWLEAVDPRHRYGHNLQFYYVRWLHCDSNQPFFYWLDIGDGKEVDLIDRCSRSRLQQQCIKYLDPGEREAYEVIVKNGKLIYKATQQTVDTLGLPKGTKWIFVLSTTKTLYVAQKIKGKFQHSSFLAGAATLSAGRLIVHNGILLSVWPHSGHYLPTEENFQAFMLFLKQHHVDLTCVQRAPLDEEDGTSQFRREDEDIISSSCLTEDENQPRPHVVSKLSEVATSSILMKRSHLIRSKIAKLRIPSMHDTVEEEFKTPQPPPPPPPPQEQSPSNDNEEEEEESFSTAEDSLLSEHDFMCPKLNLFEVHEDSEFDEPISHATIHERIQSHRRTRSYQLGEHLQFKWTTGAGPRIGCVRDYPSRLQCQVLEQVQLSPRGTNVTPRTLNYKQTFPSQETTVCPE</sequence>
<dbReference type="GeneID" id="110799403"/>
<dbReference type="Proteomes" id="UP000813463">
    <property type="component" value="Chromosome 3"/>
</dbReference>
<dbReference type="RefSeq" id="XP_056696047.1">
    <property type="nucleotide sequence ID" value="XM_056840069.1"/>
</dbReference>
<evidence type="ECO:0000313" key="7">
    <source>
        <dbReference type="RefSeq" id="XP_056696047.1"/>
    </source>
</evidence>
<feature type="region of interest" description="Disordered" evidence="5">
    <location>
        <begin position="396"/>
        <end position="436"/>
    </location>
</feature>
<evidence type="ECO:0000256" key="5">
    <source>
        <dbReference type="SAM" id="MobiDB-lite"/>
    </source>
</evidence>
<reference evidence="7" key="2">
    <citation type="submission" date="2025-08" db="UniProtKB">
        <authorList>
            <consortium name="RefSeq"/>
        </authorList>
    </citation>
    <scope>IDENTIFICATION</scope>
    <source>
        <tissue evidence="7">Leaf</tissue>
    </source>
</reference>
<proteinExistence type="predicted"/>
<organism evidence="6 7">
    <name type="scientific">Spinacia oleracea</name>
    <name type="common">Spinach</name>
    <dbReference type="NCBI Taxonomy" id="3562"/>
    <lineage>
        <taxon>Eukaryota</taxon>
        <taxon>Viridiplantae</taxon>
        <taxon>Streptophyta</taxon>
        <taxon>Embryophyta</taxon>
        <taxon>Tracheophyta</taxon>
        <taxon>Spermatophyta</taxon>
        <taxon>Magnoliopsida</taxon>
        <taxon>eudicotyledons</taxon>
        <taxon>Gunneridae</taxon>
        <taxon>Pentapetalae</taxon>
        <taxon>Caryophyllales</taxon>
        <taxon>Chenopodiaceae</taxon>
        <taxon>Chenopodioideae</taxon>
        <taxon>Anserineae</taxon>
        <taxon>Spinacia</taxon>
    </lineage>
</organism>
<dbReference type="PANTHER" id="PTHR31250">
    <property type="entry name" value="IQ DOMAIN-CONTAINING PROTEIN IQM3"/>
    <property type="match status" value="1"/>
</dbReference>
<protein>
    <submittedName>
        <fullName evidence="7">IQ domain-containing protein IQM6</fullName>
    </submittedName>
</protein>
<evidence type="ECO:0000256" key="1">
    <source>
        <dbReference type="ARBA" id="ARBA00004123"/>
    </source>
</evidence>
<evidence type="ECO:0000256" key="4">
    <source>
        <dbReference type="ARBA" id="ARBA00023242"/>
    </source>
</evidence>
<keyword evidence="6" id="KW-1185">Reference proteome</keyword>
<comment type="subcellular location">
    <subcellularLocation>
        <location evidence="2">Cytoplasm</location>
    </subcellularLocation>
    <subcellularLocation>
        <location evidence="1">Nucleus</location>
    </subcellularLocation>
</comment>